<keyword evidence="1 5" id="KW-0597">Phosphoprotein</keyword>
<evidence type="ECO:0000256" key="1">
    <source>
        <dbReference type="ARBA" id="ARBA00022553"/>
    </source>
</evidence>
<evidence type="ECO:0000313" key="8">
    <source>
        <dbReference type="EMBL" id="MDQ0191103.1"/>
    </source>
</evidence>
<feature type="domain" description="HTH luxR-type" evidence="6">
    <location>
        <begin position="148"/>
        <end position="213"/>
    </location>
</feature>
<keyword evidence="4" id="KW-0804">Transcription</keyword>
<evidence type="ECO:0000256" key="3">
    <source>
        <dbReference type="ARBA" id="ARBA00023125"/>
    </source>
</evidence>
<dbReference type="InterPro" id="IPR001789">
    <property type="entry name" value="Sig_transdc_resp-reg_receiver"/>
</dbReference>
<dbReference type="PROSITE" id="PS50110">
    <property type="entry name" value="RESPONSE_REGULATORY"/>
    <property type="match status" value="1"/>
</dbReference>
<keyword evidence="9" id="KW-1185">Reference proteome</keyword>
<dbReference type="EMBL" id="JAUSTP010000031">
    <property type="protein sequence ID" value="MDQ0191103.1"/>
    <property type="molecule type" value="Genomic_DNA"/>
</dbReference>
<dbReference type="SUPFAM" id="SSF52172">
    <property type="entry name" value="CheY-like"/>
    <property type="match status" value="1"/>
</dbReference>
<sequence>MAQDTIRVAIADDNVHFRETLRDVLEYEKDFEVVGEWDHGGEALEGLATAKPDVLLMDINMPMMGGVEATKRLQQQFPDVKIVILSIHDEAGYVLDTLKSGASGYLVKDGSVSELVRAIREVAAGYAYVHSHVAHTVLAQFQEYQEVNNSWKDILTAREMDVLREMASGKSNEQIAASLHITLKTVKNHVSSIFSKLYVTDRTQAVLVAIKNHWLTV</sequence>
<dbReference type="SMART" id="SM00448">
    <property type="entry name" value="REC"/>
    <property type="match status" value="1"/>
</dbReference>
<evidence type="ECO:0000256" key="5">
    <source>
        <dbReference type="PROSITE-ProRule" id="PRU00169"/>
    </source>
</evidence>
<name>A0ABT9XMZ1_9BACL</name>
<feature type="modified residue" description="4-aspartylphosphate" evidence="5">
    <location>
        <position position="58"/>
    </location>
</feature>
<feature type="domain" description="Response regulatory" evidence="7">
    <location>
        <begin position="7"/>
        <end position="123"/>
    </location>
</feature>
<dbReference type="PROSITE" id="PS50043">
    <property type="entry name" value="HTH_LUXR_2"/>
    <property type="match status" value="1"/>
</dbReference>
<dbReference type="InterPro" id="IPR000792">
    <property type="entry name" value="Tscrpt_reg_LuxR_C"/>
</dbReference>
<organism evidence="8 9">
    <name type="scientific">Alicyclobacillus cycloheptanicus</name>
    <dbReference type="NCBI Taxonomy" id="1457"/>
    <lineage>
        <taxon>Bacteria</taxon>
        <taxon>Bacillati</taxon>
        <taxon>Bacillota</taxon>
        <taxon>Bacilli</taxon>
        <taxon>Bacillales</taxon>
        <taxon>Alicyclobacillaceae</taxon>
        <taxon>Alicyclobacillus</taxon>
    </lineage>
</organism>
<dbReference type="CDD" id="cd06170">
    <property type="entry name" value="LuxR_C_like"/>
    <property type="match status" value="1"/>
</dbReference>
<dbReference type="PANTHER" id="PTHR43214">
    <property type="entry name" value="TWO-COMPONENT RESPONSE REGULATOR"/>
    <property type="match status" value="1"/>
</dbReference>
<dbReference type="CDD" id="cd17535">
    <property type="entry name" value="REC_NarL-like"/>
    <property type="match status" value="1"/>
</dbReference>
<dbReference type="InterPro" id="IPR039420">
    <property type="entry name" value="WalR-like"/>
</dbReference>
<dbReference type="Pfam" id="PF00072">
    <property type="entry name" value="Response_reg"/>
    <property type="match status" value="1"/>
</dbReference>
<dbReference type="InterPro" id="IPR058245">
    <property type="entry name" value="NreC/VraR/RcsB-like_REC"/>
</dbReference>
<dbReference type="PROSITE" id="PS00622">
    <property type="entry name" value="HTH_LUXR_1"/>
    <property type="match status" value="1"/>
</dbReference>
<evidence type="ECO:0000259" key="6">
    <source>
        <dbReference type="PROSITE" id="PS50043"/>
    </source>
</evidence>
<dbReference type="InterPro" id="IPR011006">
    <property type="entry name" value="CheY-like_superfamily"/>
</dbReference>
<protein>
    <submittedName>
        <fullName evidence="8">Two-component system response regulator DegU</fullName>
    </submittedName>
</protein>
<comment type="caution">
    <text evidence="8">The sequence shown here is derived from an EMBL/GenBank/DDBJ whole genome shotgun (WGS) entry which is preliminary data.</text>
</comment>
<accession>A0ABT9XMZ1</accession>
<keyword evidence="2" id="KW-0805">Transcription regulation</keyword>
<dbReference type="PANTHER" id="PTHR43214:SF39">
    <property type="entry name" value="TRANSCRIPTIONAL REGULATORY PROTEIN DEGU"/>
    <property type="match status" value="1"/>
</dbReference>
<dbReference type="InterPro" id="IPR016032">
    <property type="entry name" value="Sig_transdc_resp-reg_C-effctor"/>
</dbReference>
<dbReference type="Proteomes" id="UP001232973">
    <property type="component" value="Unassembled WGS sequence"/>
</dbReference>
<evidence type="ECO:0000256" key="4">
    <source>
        <dbReference type="ARBA" id="ARBA00023163"/>
    </source>
</evidence>
<evidence type="ECO:0000259" key="7">
    <source>
        <dbReference type="PROSITE" id="PS50110"/>
    </source>
</evidence>
<evidence type="ECO:0000313" key="9">
    <source>
        <dbReference type="Proteomes" id="UP001232973"/>
    </source>
</evidence>
<reference evidence="8 9" key="1">
    <citation type="submission" date="2023-07" db="EMBL/GenBank/DDBJ databases">
        <title>Genomic Encyclopedia of Type Strains, Phase IV (KMG-IV): sequencing the most valuable type-strain genomes for metagenomic binning, comparative biology and taxonomic classification.</title>
        <authorList>
            <person name="Goeker M."/>
        </authorList>
    </citation>
    <scope>NUCLEOTIDE SEQUENCE [LARGE SCALE GENOMIC DNA]</scope>
    <source>
        <strain evidence="8 9">DSM 4006</strain>
    </source>
</reference>
<dbReference type="Gene3D" id="3.40.50.2300">
    <property type="match status" value="1"/>
</dbReference>
<gene>
    <name evidence="8" type="ORF">J2S03_002971</name>
</gene>
<dbReference type="SUPFAM" id="SSF46894">
    <property type="entry name" value="C-terminal effector domain of the bipartite response regulators"/>
    <property type="match status" value="1"/>
</dbReference>
<dbReference type="SMART" id="SM00421">
    <property type="entry name" value="HTH_LUXR"/>
    <property type="match status" value="1"/>
</dbReference>
<dbReference type="RefSeq" id="WP_274457566.1">
    <property type="nucleotide sequence ID" value="NZ_CP067097.1"/>
</dbReference>
<proteinExistence type="predicted"/>
<keyword evidence="3" id="KW-0238">DNA-binding</keyword>
<dbReference type="Pfam" id="PF00196">
    <property type="entry name" value="GerE"/>
    <property type="match status" value="1"/>
</dbReference>
<dbReference type="PRINTS" id="PR00038">
    <property type="entry name" value="HTHLUXR"/>
</dbReference>
<evidence type="ECO:0000256" key="2">
    <source>
        <dbReference type="ARBA" id="ARBA00023015"/>
    </source>
</evidence>